<organism evidence="1 2">
    <name type="scientific">Catharanthus roseus</name>
    <name type="common">Madagascar periwinkle</name>
    <name type="synonym">Vinca rosea</name>
    <dbReference type="NCBI Taxonomy" id="4058"/>
    <lineage>
        <taxon>Eukaryota</taxon>
        <taxon>Viridiplantae</taxon>
        <taxon>Streptophyta</taxon>
        <taxon>Embryophyta</taxon>
        <taxon>Tracheophyta</taxon>
        <taxon>Spermatophyta</taxon>
        <taxon>Magnoliopsida</taxon>
        <taxon>eudicotyledons</taxon>
        <taxon>Gunneridae</taxon>
        <taxon>Pentapetalae</taxon>
        <taxon>asterids</taxon>
        <taxon>lamiids</taxon>
        <taxon>Gentianales</taxon>
        <taxon>Apocynaceae</taxon>
        <taxon>Rauvolfioideae</taxon>
        <taxon>Vinceae</taxon>
        <taxon>Catharanthinae</taxon>
        <taxon>Catharanthus</taxon>
    </lineage>
</organism>
<evidence type="ECO:0000313" key="2">
    <source>
        <dbReference type="Proteomes" id="UP001060085"/>
    </source>
</evidence>
<comment type="caution">
    <text evidence="1">The sequence shown here is derived from an EMBL/GenBank/DDBJ whole genome shotgun (WGS) entry which is preliminary data.</text>
</comment>
<dbReference type="EMBL" id="CM044702">
    <property type="protein sequence ID" value="KAI5678057.1"/>
    <property type="molecule type" value="Genomic_DNA"/>
</dbReference>
<name>A0ACC0BZP6_CATRO</name>
<reference evidence="2" key="1">
    <citation type="journal article" date="2023" name="Nat. Plants">
        <title>Single-cell RNA sequencing provides a high-resolution roadmap for understanding the multicellular compartmentation of specialized metabolism.</title>
        <authorList>
            <person name="Sun S."/>
            <person name="Shen X."/>
            <person name="Li Y."/>
            <person name="Li Y."/>
            <person name="Wang S."/>
            <person name="Li R."/>
            <person name="Zhang H."/>
            <person name="Shen G."/>
            <person name="Guo B."/>
            <person name="Wei J."/>
            <person name="Xu J."/>
            <person name="St-Pierre B."/>
            <person name="Chen S."/>
            <person name="Sun C."/>
        </authorList>
    </citation>
    <scope>NUCLEOTIDE SEQUENCE [LARGE SCALE GENOMIC DNA]</scope>
</reference>
<dbReference type="Proteomes" id="UP001060085">
    <property type="component" value="Linkage Group LG02"/>
</dbReference>
<gene>
    <name evidence="1" type="ORF">M9H77_09007</name>
</gene>
<sequence length="403" mass="45686">MVRPSGCREGDDFVPVKDRTGRVEGRTVTVSSRNARGRHSTSNLPTTPIHFTPSFHHGTGEPGSSAQPWPYLLDLDLPSNPISLTPLYPMSHMDLHNHHHTLQTQYMIHTYMLPLYDLVYYIDLPPKNPCWNLLMFGATPHDSSCSTHGYSHTEYGVSSSVPYVPSPVDRVCEGDISLKGDRGLERSKKESDPYILRERRMREDEGDEEQPMPVAPMAHASRSDERPHHGKGKGLTGSFMPVMRSWFIEVPIVLHGTNNYMLLPPVDRLHCCLVSGLHAIYNTSWVAHSSVIRVAILSQPDYGHSCGMRVLNLGQASRVDAKELARCWSLLEAWIYLYFPLFAPSVRQGTEACKPYIQQFPMLGYKNENKLMDIHLRLDVMTADEVRWVPYIKVVCRCLFICT</sequence>
<accession>A0ACC0BZP6</accession>
<keyword evidence="2" id="KW-1185">Reference proteome</keyword>
<protein>
    <submittedName>
        <fullName evidence="1">Uncharacterized protein</fullName>
    </submittedName>
</protein>
<evidence type="ECO:0000313" key="1">
    <source>
        <dbReference type="EMBL" id="KAI5678057.1"/>
    </source>
</evidence>
<proteinExistence type="predicted"/>